<dbReference type="Proteomes" id="UP001500957">
    <property type="component" value="Unassembled WGS sequence"/>
</dbReference>
<gene>
    <name evidence="1" type="ORF">GCM10009547_35050</name>
</gene>
<reference evidence="1 2" key="1">
    <citation type="journal article" date="2019" name="Int. J. Syst. Evol. Microbiol.">
        <title>The Global Catalogue of Microorganisms (GCM) 10K type strain sequencing project: providing services to taxonomists for standard genome sequencing and annotation.</title>
        <authorList>
            <consortium name="The Broad Institute Genomics Platform"/>
            <consortium name="The Broad Institute Genome Sequencing Center for Infectious Disease"/>
            <person name="Wu L."/>
            <person name="Ma J."/>
        </authorList>
    </citation>
    <scope>NUCLEOTIDE SEQUENCE [LARGE SCALE GENOMIC DNA]</scope>
    <source>
        <strain evidence="1 2">JCM 10671</strain>
    </source>
</reference>
<organism evidence="1 2">
    <name type="scientific">Sporichthya brevicatena</name>
    <dbReference type="NCBI Taxonomy" id="171442"/>
    <lineage>
        <taxon>Bacteria</taxon>
        <taxon>Bacillati</taxon>
        <taxon>Actinomycetota</taxon>
        <taxon>Actinomycetes</taxon>
        <taxon>Sporichthyales</taxon>
        <taxon>Sporichthyaceae</taxon>
        <taxon>Sporichthya</taxon>
    </lineage>
</organism>
<dbReference type="RefSeq" id="WP_344607118.1">
    <property type="nucleotide sequence ID" value="NZ_BAAAHE010000032.1"/>
</dbReference>
<proteinExistence type="predicted"/>
<accession>A0ABN1H443</accession>
<evidence type="ECO:0000313" key="2">
    <source>
        <dbReference type="Proteomes" id="UP001500957"/>
    </source>
</evidence>
<name>A0ABN1H443_9ACTN</name>
<protein>
    <submittedName>
        <fullName evidence="1">Uncharacterized protein</fullName>
    </submittedName>
</protein>
<evidence type="ECO:0000313" key="1">
    <source>
        <dbReference type="EMBL" id="GAA0628409.1"/>
    </source>
</evidence>
<comment type="caution">
    <text evidence="1">The sequence shown here is derived from an EMBL/GenBank/DDBJ whole genome shotgun (WGS) entry which is preliminary data.</text>
</comment>
<keyword evidence="2" id="KW-1185">Reference proteome</keyword>
<sequence length="51" mass="5749">MSDKDTRAEQRAQLIKEARQERASWSEALQAAHRAASRAAAEEAEQVLRAR</sequence>
<dbReference type="EMBL" id="BAAAHE010000032">
    <property type="protein sequence ID" value="GAA0628409.1"/>
    <property type="molecule type" value="Genomic_DNA"/>
</dbReference>